<keyword evidence="2" id="KW-0378">Hydrolase</keyword>
<feature type="domain" description="Histone deacetylase" evidence="3">
    <location>
        <begin position="18"/>
        <end position="282"/>
    </location>
</feature>
<dbReference type="PANTHER" id="PTHR10625:SF19">
    <property type="entry name" value="HISTONE DEACETYLASE 12"/>
    <property type="match status" value="1"/>
</dbReference>
<evidence type="ECO:0000313" key="4">
    <source>
        <dbReference type="EMBL" id="SDD06562.1"/>
    </source>
</evidence>
<dbReference type="EMBL" id="FNAG01000001">
    <property type="protein sequence ID" value="SDD06562.1"/>
    <property type="molecule type" value="Genomic_DNA"/>
</dbReference>
<dbReference type="GO" id="GO:0016787">
    <property type="term" value="F:hydrolase activity"/>
    <property type="evidence" value="ECO:0007669"/>
    <property type="project" value="UniProtKB-KW"/>
</dbReference>
<dbReference type="SUPFAM" id="SSF52768">
    <property type="entry name" value="Arginase/deacetylase"/>
    <property type="match status" value="1"/>
</dbReference>
<sequence>MRAYYCHHFVLPLPPEHRFPMDKYRRLYERVRGVEGIELVEPLPASIEDLQRVHCHDYIARMHEGRASDAELRRIGFPWSPAMVERSRRSSGGTIGALTAALRGDGVAVNLAGGTHHAAFDRGGGYCVFNDSVVAARHVQAAGLADRLLVVDLDVHQGDGTAALCANDPTIYTFSMHAARNYPAVKPPSDLDVALPDGTDDEAYLDLLDHHLPRAIAAARPDALIYLAGADPFEGDRLGFLKLSKAGLRERDQCVLDTCRRLGLPLSISMAGGYANDVEDIVDIHFATVLAALAQARCLAGADERRAAAATLPAC</sequence>
<dbReference type="CDD" id="cd09993">
    <property type="entry name" value="HDAC_classIV"/>
    <property type="match status" value="1"/>
</dbReference>
<dbReference type="Proteomes" id="UP000199603">
    <property type="component" value="Unassembled WGS sequence"/>
</dbReference>
<accession>A0A1G6RPI3</accession>
<dbReference type="PRINTS" id="PR01270">
    <property type="entry name" value="HDASUPER"/>
</dbReference>
<evidence type="ECO:0000313" key="5">
    <source>
        <dbReference type="Proteomes" id="UP000199603"/>
    </source>
</evidence>
<dbReference type="GO" id="GO:0004407">
    <property type="term" value="F:histone deacetylase activity"/>
    <property type="evidence" value="ECO:0007669"/>
    <property type="project" value="InterPro"/>
</dbReference>
<evidence type="ECO:0000256" key="1">
    <source>
        <dbReference type="ARBA" id="ARBA00005947"/>
    </source>
</evidence>
<dbReference type="Gene3D" id="3.40.800.20">
    <property type="entry name" value="Histone deacetylase domain"/>
    <property type="match status" value="1"/>
</dbReference>
<dbReference type="InterPro" id="IPR044150">
    <property type="entry name" value="HDAC_classIV"/>
</dbReference>
<keyword evidence="5" id="KW-1185">Reference proteome</keyword>
<dbReference type="OrthoDB" id="9808367at2"/>
<dbReference type="AlphaFoldDB" id="A0A1G6RPI3"/>
<dbReference type="InterPro" id="IPR037138">
    <property type="entry name" value="His_deacetylse_dom_sf"/>
</dbReference>
<name>A0A1G6RPI3_9GAMM</name>
<protein>
    <submittedName>
        <fullName evidence="4">Acetoin utilization deacetylase AcuC</fullName>
    </submittedName>
</protein>
<dbReference type="RefSeq" id="WP_091237449.1">
    <property type="nucleotide sequence ID" value="NZ_FNAG01000001.1"/>
</dbReference>
<dbReference type="PANTHER" id="PTHR10625">
    <property type="entry name" value="HISTONE DEACETYLASE HDAC1-RELATED"/>
    <property type="match status" value="1"/>
</dbReference>
<evidence type="ECO:0000256" key="2">
    <source>
        <dbReference type="ARBA" id="ARBA00022801"/>
    </source>
</evidence>
<comment type="similarity">
    <text evidence="1">Belongs to the histone deacetylase family.</text>
</comment>
<dbReference type="GO" id="GO:0040029">
    <property type="term" value="P:epigenetic regulation of gene expression"/>
    <property type="evidence" value="ECO:0007669"/>
    <property type="project" value="TreeGrafter"/>
</dbReference>
<evidence type="ECO:0000259" key="3">
    <source>
        <dbReference type="Pfam" id="PF00850"/>
    </source>
</evidence>
<organism evidence="4 5">
    <name type="scientific">Aquimonas voraii</name>
    <dbReference type="NCBI Taxonomy" id="265719"/>
    <lineage>
        <taxon>Bacteria</taxon>
        <taxon>Pseudomonadati</taxon>
        <taxon>Pseudomonadota</taxon>
        <taxon>Gammaproteobacteria</taxon>
        <taxon>Lysobacterales</taxon>
        <taxon>Lysobacteraceae</taxon>
        <taxon>Aquimonas</taxon>
    </lineage>
</organism>
<reference evidence="4 5" key="1">
    <citation type="submission" date="2016-10" db="EMBL/GenBank/DDBJ databases">
        <authorList>
            <person name="de Groot N.N."/>
        </authorList>
    </citation>
    <scope>NUCLEOTIDE SEQUENCE [LARGE SCALE GENOMIC DNA]</scope>
    <source>
        <strain evidence="4 5">DSM 16957</strain>
    </source>
</reference>
<dbReference type="InterPro" id="IPR023801">
    <property type="entry name" value="His_deacetylse_dom"/>
</dbReference>
<dbReference type="InterPro" id="IPR000286">
    <property type="entry name" value="HDACs"/>
</dbReference>
<dbReference type="STRING" id="265719.SAMN04488509_10130"/>
<dbReference type="Pfam" id="PF00850">
    <property type="entry name" value="Hist_deacetyl"/>
    <property type="match status" value="1"/>
</dbReference>
<gene>
    <name evidence="4" type="ORF">SAMN04488509_10130</name>
</gene>
<dbReference type="InterPro" id="IPR023696">
    <property type="entry name" value="Ureohydrolase_dom_sf"/>
</dbReference>
<proteinExistence type="inferred from homology"/>